<evidence type="ECO:0000256" key="1">
    <source>
        <dbReference type="SAM" id="MobiDB-lite"/>
    </source>
</evidence>
<proteinExistence type="predicted"/>
<reference evidence="2" key="3">
    <citation type="submission" date="2022-06" db="UniProtKB">
        <authorList>
            <consortium name="EnsemblPlants"/>
        </authorList>
    </citation>
    <scope>IDENTIFICATION</scope>
</reference>
<organism evidence="2 3">
    <name type="scientific">Triticum urartu</name>
    <name type="common">Red wild einkorn</name>
    <name type="synonym">Crithodium urartu</name>
    <dbReference type="NCBI Taxonomy" id="4572"/>
    <lineage>
        <taxon>Eukaryota</taxon>
        <taxon>Viridiplantae</taxon>
        <taxon>Streptophyta</taxon>
        <taxon>Embryophyta</taxon>
        <taxon>Tracheophyta</taxon>
        <taxon>Spermatophyta</taxon>
        <taxon>Magnoliopsida</taxon>
        <taxon>Liliopsida</taxon>
        <taxon>Poales</taxon>
        <taxon>Poaceae</taxon>
        <taxon>BOP clade</taxon>
        <taxon>Pooideae</taxon>
        <taxon>Triticodae</taxon>
        <taxon>Triticeae</taxon>
        <taxon>Triticinae</taxon>
        <taxon>Triticum</taxon>
    </lineage>
</organism>
<reference evidence="2" key="2">
    <citation type="submission" date="2018-03" db="EMBL/GenBank/DDBJ databases">
        <title>The Triticum urartu genome reveals the dynamic nature of wheat genome evolution.</title>
        <authorList>
            <person name="Ling H."/>
            <person name="Ma B."/>
            <person name="Shi X."/>
            <person name="Liu H."/>
            <person name="Dong L."/>
            <person name="Sun H."/>
            <person name="Cao Y."/>
            <person name="Gao Q."/>
            <person name="Zheng S."/>
            <person name="Li Y."/>
            <person name="Yu Y."/>
            <person name="Du H."/>
            <person name="Qi M."/>
            <person name="Li Y."/>
            <person name="Yu H."/>
            <person name="Cui Y."/>
            <person name="Wang N."/>
            <person name="Chen C."/>
            <person name="Wu H."/>
            <person name="Zhao Y."/>
            <person name="Zhang J."/>
            <person name="Li Y."/>
            <person name="Zhou W."/>
            <person name="Zhang B."/>
            <person name="Hu W."/>
            <person name="Eijk M."/>
            <person name="Tang J."/>
            <person name="Witsenboer H."/>
            <person name="Zhao S."/>
            <person name="Li Z."/>
            <person name="Zhang A."/>
            <person name="Wang D."/>
            <person name="Liang C."/>
        </authorList>
    </citation>
    <scope>NUCLEOTIDE SEQUENCE [LARGE SCALE GENOMIC DNA]</scope>
    <source>
        <strain evidence="2">cv. G1812</strain>
    </source>
</reference>
<reference evidence="3" key="1">
    <citation type="journal article" date="2013" name="Nature">
        <title>Draft genome of the wheat A-genome progenitor Triticum urartu.</title>
        <authorList>
            <person name="Ling H.Q."/>
            <person name="Zhao S."/>
            <person name="Liu D."/>
            <person name="Wang J."/>
            <person name="Sun H."/>
            <person name="Zhang C."/>
            <person name="Fan H."/>
            <person name="Li D."/>
            <person name="Dong L."/>
            <person name="Tao Y."/>
            <person name="Gao C."/>
            <person name="Wu H."/>
            <person name="Li Y."/>
            <person name="Cui Y."/>
            <person name="Guo X."/>
            <person name="Zheng S."/>
            <person name="Wang B."/>
            <person name="Yu K."/>
            <person name="Liang Q."/>
            <person name="Yang W."/>
            <person name="Lou X."/>
            <person name="Chen J."/>
            <person name="Feng M."/>
            <person name="Jian J."/>
            <person name="Zhang X."/>
            <person name="Luo G."/>
            <person name="Jiang Y."/>
            <person name="Liu J."/>
            <person name="Wang Z."/>
            <person name="Sha Y."/>
            <person name="Zhang B."/>
            <person name="Wu H."/>
            <person name="Tang D."/>
            <person name="Shen Q."/>
            <person name="Xue P."/>
            <person name="Zou S."/>
            <person name="Wang X."/>
            <person name="Liu X."/>
            <person name="Wang F."/>
            <person name="Yang Y."/>
            <person name="An X."/>
            <person name="Dong Z."/>
            <person name="Zhang K."/>
            <person name="Zhang X."/>
            <person name="Luo M.C."/>
            <person name="Dvorak J."/>
            <person name="Tong Y."/>
            <person name="Wang J."/>
            <person name="Yang H."/>
            <person name="Li Z."/>
            <person name="Wang D."/>
            <person name="Zhang A."/>
            <person name="Wang J."/>
        </authorList>
    </citation>
    <scope>NUCLEOTIDE SEQUENCE</scope>
    <source>
        <strain evidence="3">cv. G1812</strain>
    </source>
</reference>
<evidence type="ECO:0000313" key="3">
    <source>
        <dbReference type="Proteomes" id="UP000015106"/>
    </source>
</evidence>
<protein>
    <submittedName>
        <fullName evidence="2">Uncharacterized protein</fullName>
    </submittedName>
</protein>
<sequence length="113" mass="12382">MCVGILFSEKIWKSQIWNSIGRQRPARNVTHGAVADPPPPPLSPPGAAGSPFLSSFDSLRRRRRRRHVRARVQPPKPGLAEACLSNGFPHCCLSADEELPPAPNPSGRCRPRS</sequence>
<dbReference type="AlphaFoldDB" id="A0A8R7R5L1"/>
<keyword evidence="3" id="KW-1185">Reference proteome</keyword>
<dbReference type="Proteomes" id="UP000015106">
    <property type="component" value="Chromosome 7"/>
</dbReference>
<dbReference type="EnsemblPlants" id="TuG1812G0700004171.01.T01">
    <property type="protein sequence ID" value="TuG1812G0700004171.01.T01"/>
    <property type="gene ID" value="TuG1812G0700004171.01"/>
</dbReference>
<accession>A0A8R7R5L1</accession>
<dbReference type="Gramene" id="TuG1812G0700004171.01.T01">
    <property type="protein sequence ID" value="TuG1812G0700004171.01.T01"/>
    <property type="gene ID" value="TuG1812G0700004171.01"/>
</dbReference>
<feature type="region of interest" description="Disordered" evidence="1">
    <location>
        <begin position="23"/>
        <end position="74"/>
    </location>
</feature>
<dbReference type="Gramene" id="TuG1812G0700004171.01.T02">
    <property type="protein sequence ID" value="TuG1812G0700004171.01.T02"/>
    <property type="gene ID" value="TuG1812G0700004171.01"/>
</dbReference>
<evidence type="ECO:0000313" key="2">
    <source>
        <dbReference type="EnsemblPlants" id="TuG1812G0700004171.01.T01"/>
    </source>
</evidence>
<dbReference type="EnsemblPlants" id="TuG1812G0700004171.01.T02">
    <property type="protein sequence ID" value="TuG1812G0700004171.01.T02"/>
    <property type="gene ID" value="TuG1812G0700004171.01"/>
</dbReference>
<name>A0A8R7R5L1_TRIUA</name>
<feature type="compositionally biased region" description="Basic residues" evidence="1">
    <location>
        <begin position="60"/>
        <end position="70"/>
    </location>
</feature>